<reference evidence="4" key="1">
    <citation type="journal article" date="2019" name="Int. J. Syst. Evol. Microbiol.">
        <title>The Global Catalogue of Microorganisms (GCM) 10K type strain sequencing project: providing services to taxonomists for standard genome sequencing and annotation.</title>
        <authorList>
            <consortium name="The Broad Institute Genomics Platform"/>
            <consortium name="The Broad Institute Genome Sequencing Center for Infectious Disease"/>
            <person name="Wu L."/>
            <person name="Ma J."/>
        </authorList>
    </citation>
    <scope>NUCLEOTIDE SEQUENCE [LARGE SCALE GENOMIC DNA]</scope>
    <source>
        <strain evidence="4">CCUG 60898</strain>
    </source>
</reference>
<keyword evidence="1" id="KW-0175">Coiled coil</keyword>
<keyword evidence="4" id="KW-1185">Reference proteome</keyword>
<organism evidence="3 4">
    <name type="scientific">Salinimicrobium gaetbulicola</name>
    <dbReference type="NCBI Taxonomy" id="999702"/>
    <lineage>
        <taxon>Bacteria</taxon>
        <taxon>Pseudomonadati</taxon>
        <taxon>Bacteroidota</taxon>
        <taxon>Flavobacteriia</taxon>
        <taxon>Flavobacteriales</taxon>
        <taxon>Flavobacteriaceae</taxon>
        <taxon>Salinimicrobium</taxon>
    </lineage>
</organism>
<protein>
    <submittedName>
        <fullName evidence="3">Uncharacterized protein</fullName>
    </submittedName>
</protein>
<gene>
    <name evidence="3" type="ORF">ACFQ1G_08570</name>
</gene>
<name>A0ABW3IFF3_9FLAO</name>
<dbReference type="RefSeq" id="WP_380738606.1">
    <property type="nucleotide sequence ID" value="NZ_JBHTJP010000034.1"/>
</dbReference>
<dbReference type="EMBL" id="JBHTJP010000034">
    <property type="protein sequence ID" value="MFD0976842.1"/>
    <property type="molecule type" value="Genomic_DNA"/>
</dbReference>
<comment type="caution">
    <text evidence="3">The sequence shown here is derived from an EMBL/GenBank/DDBJ whole genome shotgun (WGS) entry which is preliminary data.</text>
</comment>
<keyword evidence="2" id="KW-1133">Transmembrane helix</keyword>
<evidence type="ECO:0000313" key="3">
    <source>
        <dbReference type="EMBL" id="MFD0976842.1"/>
    </source>
</evidence>
<feature type="coiled-coil region" evidence="1">
    <location>
        <begin position="33"/>
        <end position="60"/>
    </location>
</feature>
<evidence type="ECO:0000256" key="1">
    <source>
        <dbReference type="SAM" id="Coils"/>
    </source>
</evidence>
<proteinExistence type="predicted"/>
<keyword evidence="2" id="KW-0812">Transmembrane</keyword>
<evidence type="ECO:0000313" key="4">
    <source>
        <dbReference type="Proteomes" id="UP001597100"/>
    </source>
</evidence>
<dbReference type="Proteomes" id="UP001597100">
    <property type="component" value="Unassembled WGS sequence"/>
</dbReference>
<accession>A0ABW3IFF3</accession>
<feature type="transmembrane region" description="Helical" evidence="2">
    <location>
        <begin position="12"/>
        <end position="31"/>
    </location>
</feature>
<sequence>MKINSDFMWSIYLIGVAALFFYFGNLLAVSATEEKFSRKMGEIEEELQVLKKQNQQLSEELTSRGIYSYPQANIVTTKNDSLTSVLITLNGQSPLKDLMLKRNHIYNYSGIEAEESDKKIQLKKTSYLGTLKTHNPAGFEITMKEKEAAVKLEYKSDNDQWTQHIRVRKTSDNKPTTFWVITNKNDEVIDKHVDKGFPTEEDGSILLWKDKKIWYSKIEMNSTFRL</sequence>
<keyword evidence="2" id="KW-0472">Membrane</keyword>
<evidence type="ECO:0000256" key="2">
    <source>
        <dbReference type="SAM" id="Phobius"/>
    </source>
</evidence>